<dbReference type="AlphaFoldDB" id="A0A4Z0NN50"/>
<dbReference type="EMBL" id="SRLB01000012">
    <property type="protein sequence ID" value="TGD98065.1"/>
    <property type="molecule type" value="Genomic_DNA"/>
</dbReference>
<dbReference type="PANTHER" id="PTHR30349">
    <property type="entry name" value="PHAGE INTEGRASE-RELATED"/>
    <property type="match status" value="1"/>
</dbReference>
<dbReference type="Proteomes" id="UP000297535">
    <property type="component" value="Unassembled WGS sequence"/>
</dbReference>
<dbReference type="Gene3D" id="1.10.443.10">
    <property type="entry name" value="Intergrase catalytic core"/>
    <property type="match status" value="1"/>
</dbReference>
<dbReference type="CDD" id="cd00397">
    <property type="entry name" value="DNA_BRE_C"/>
    <property type="match status" value="1"/>
</dbReference>
<dbReference type="InterPro" id="IPR002104">
    <property type="entry name" value="Integrase_catalytic"/>
</dbReference>
<dbReference type="InterPro" id="IPR010998">
    <property type="entry name" value="Integrase_recombinase_N"/>
</dbReference>
<proteinExistence type="inferred from homology"/>
<dbReference type="GO" id="GO:0015074">
    <property type="term" value="P:DNA integration"/>
    <property type="evidence" value="ECO:0007669"/>
    <property type="project" value="UniProtKB-KW"/>
</dbReference>
<keyword evidence="4" id="KW-0233">DNA recombination</keyword>
<dbReference type="Pfam" id="PF02899">
    <property type="entry name" value="Phage_int_SAM_1"/>
    <property type="match status" value="1"/>
</dbReference>
<dbReference type="InterPro" id="IPR011010">
    <property type="entry name" value="DNA_brk_join_enz"/>
</dbReference>
<dbReference type="GO" id="GO:0006310">
    <property type="term" value="P:DNA recombination"/>
    <property type="evidence" value="ECO:0007669"/>
    <property type="project" value="UniProtKB-KW"/>
</dbReference>
<evidence type="ECO:0000256" key="1">
    <source>
        <dbReference type="ARBA" id="ARBA00008857"/>
    </source>
</evidence>
<evidence type="ECO:0000256" key="2">
    <source>
        <dbReference type="ARBA" id="ARBA00022908"/>
    </source>
</evidence>
<reference evidence="9 10" key="1">
    <citation type="submission" date="2019-04" db="EMBL/GenBank/DDBJ databases">
        <authorList>
            <person name="Feng G."/>
            <person name="Zhu H."/>
        </authorList>
    </citation>
    <scope>NUCLEOTIDE SEQUENCE [LARGE SCALE GENOMIC DNA]</scope>
    <source>
        <strain evidence="9 10">6HR-1</strain>
    </source>
</reference>
<dbReference type="RefSeq" id="WP_135416494.1">
    <property type="nucleotide sequence ID" value="NZ_SRLB01000012.1"/>
</dbReference>
<evidence type="ECO:0000313" key="10">
    <source>
        <dbReference type="Proteomes" id="UP000297535"/>
    </source>
</evidence>
<comment type="similarity">
    <text evidence="1">Belongs to the 'phage' integrase family.</text>
</comment>
<dbReference type="PROSITE" id="PS51900">
    <property type="entry name" value="CB"/>
    <property type="match status" value="1"/>
</dbReference>
<feature type="region of interest" description="Disordered" evidence="6">
    <location>
        <begin position="370"/>
        <end position="390"/>
    </location>
</feature>
<evidence type="ECO:0000259" key="8">
    <source>
        <dbReference type="PROSITE" id="PS51900"/>
    </source>
</evidence>
<keyword evidence="3 5" id="KW-0238">DNA-binding</keyword>
<evidence type="ECO:0000313" key="9">
    <source>
        <dbReference type="EMBL" id="TGD98065.1"/>
    </source>
</evidence>
<dbReference type="InterPro" id="IPR004107">
    <property type="entry name" value="Integrase_SAM-like_N"/>
</dbReference>
<dbReference type="Pfam" id="PF00589">
    <property type="entry name" value="Phage_integrase"/>
    <property type="match status" value="2"/>
</dbReference>
<dbReference type="PANTHER" id="PTHR30349:SF64">
    <property type="entry name" value="PROPHAGE INTEGRASE INTD-RELATED"/>
    <property type="match status" value="1"/>
</dbReference>
<dbReference type="OrthoDB" id="5464621at2"/>
<sequence>MPADRKKQAPEGCYWRGEVLWARFVVGGKEYRFSLKTGDPGVARNRAAAEHAKIVAAHSYGEDRKLWADAVTAWGQYMVAQVGSRTFDRYTNSLDTIDDHLAGLHVDEVSDDTVAEIIRARRAAGVSTATIRRDLTALSSVLGFAVDEKWRKGNPALDAMRSRRMKERRDPIVLPEDRDIERVISRAPGLFKHLIRAALLTGCRQDELVTLERRHVDLARRAIRVRGKGNKAREVSLTDEAVALFADIPANLATRAVFWHPGTKGKPSDRARDQPEPGPFLNAASRFGLYCRDVVAAEAEEIAAAVKRGLRIEPTFRRFRFHDLRHRFAVDYLRSGRGGIYDLQQEMGHTSIKVTEAYLAFLTAEEKGRAKNAPAQNTAQVHRFPGSTGA</sequence>
<evidence type="ECO:0000259" key="7">
    <source>
        <dbReference type="PROSITE" id="PS51898"/>
    </source>
</evidence>
<keyword evidence="2" id="KW-0229">DNA integration</keyword>
<dbReference type="SUPFAM" id="SSF56349">
    <property type="entry name" value="DNA breaking-rejoining enzymes"/>
    <property type="match status" value="1"/>
</dbReference>
<evidence type="ECO:0000256" key="5">
    <source>
        <dbReference type="PROSITE-ProRule" id="PRU01248"/>
    </source>
</evidence>
<evidence type="ECO:0000256" key="4">
    <source>
        <dbReference type="ARBA" id="ARBA00023172"/>
    </source>
</evidence>
<accession>A0A4Z0NN50</accession>
<protein>
    <submittedName>
        <fullName evidence="9">Site-specific integrase</fullName>
    </submittedName>
</protein>
<dbReference type="Gene3D" id="1.10.150.130">
    <property type="match status" value="1"/>
</dbReference>
<name>A0A4Z0NN50_9HYPH</name>
<feature type="domain" description="Tyr recombinase" evidence="7">
    <location>
        <begin position="169"/>
        <end position="372"/>
    </location>
</feature>
<dbReference type="InterPro" id="IPR044068">
    <property type="entry name" value="CB"/>
</dbReference>
<dbReference type="GO" id="GO:0003677">
    <property type="term" value="F:DNA binding"/>
    <property type="evidence" value="ECO:0007669"/>
    <property type="project" value="UniProtKB-UniRule"/>
</dbReference>
<comment type="caution">
    <text evidence="9">The sequence shown here is derived from an EMBL/GenBank/DDBJ whole genome shotgun (WGS) entry which is preliminary data.</text>
</comment>
<organism evidence="9 10">
    <name type="scientific">Methylobacterium nonmethylotrophicum</name>
    <dbReference type="NCBI Taxonomy" id="1141884"/>
    <lineage>
        <taxon>Bacteria</taxon>
        <taxon>Pseudomonadati</taxon>
        <taxon>Pseudomonadota</taxon>
        <taxon>Alphaproteobacteria</taxon>
        <taxon>Hyphomicrobiales</taxon>
        <taxon>Methylobacteriaceae</taxon>
        <taxon>Methylobacterium</taxon>
    </lineage>
</organism>
<gene>
    <name evidence="9" type="ORF">EU555_18130</name>
</gene>
<dbReference type="InterPro" id="IPR050090">
    <property type="entry name" value="Tyrosine_recombinase_XerCD"/>
</dbReference>
<dbReference type="InterPro" id="IPR013762">
    <property type="entry name" value="Integrase-like_cat_sf"/>
</dbReference>
<dbReference type="PROSITE" id="PS51898">
    <property type="entry name" value="TYR_RECOMBINASE"/>
    <property type="match status" value="1"/>
</dbReference>
<evidence type="ECO:0000256" key="6">
    <source>
        <dbReference type="SAM" id="MobiDB-lite"/>
    </source>
</evidence>
<keyword evidence="10" id="KW-1185">Reference proteome</keyword>
<feature type="domain" description="Core-binding (CB)" evidence="8">
    <location>
        <begin position="65"/>
        <end position="146"/>
    </location>
</feature>
<evidence type="ECO:0000256" key="3">
    <source>
        <dbReference type="ARBA" id="ARBA00023125"/>
    </source>
</evidence>